<evidence type="ECO:0000256" key="1">
    <source>
        <dbReference type="SAM" id="SignalP"/>
    </source>
</evidence>
<proteinExistence type="predicted"/>
<evidence type="ECO:0000313" key="3">
    <source>
        <dbReference type="Proteomes" id="UP000287527"/>
    </source>
</evidence>
<organism evidence="2 3">
    <name type="scientific">Flavobacterium cerinum</name>
    <dbReference type="NCBI Taxonomy" id="2502784"/>
    <lineage>
        <taxon>Bacteria</taxon>
        <taxon>Pseudomonadati</taxon>
        <taxon>Bacteroidota</taxon>
        <taxon>Flavobacteriia</taxon>
        <taxon>Flavobacteriales</taxon>
        <taxon>Flavobacteriaceae</taxon>
        <taxon>Flavobacterium</taxon>
    </lineage>
</organism>
<evidence type="ECO:0000313" key="2">
    <source>
        <dbReference type="EMBL" id="RWX00120.1"/>
    </source>
</evidence>
<name>A0A444HA58_9FLAO</name>
<protein>
    <submittedName>
        <fullName evidence="2">Uncharacterized protein</fullName>
    </submittedName>
</protein>
<dbReference type="EMBL" id="SBII01000007">
    <property type="protein sequence ID" value="RWX00120.1"/>
    <property type="molecule type" value="Genomic_DNA"/>
</dbReference>
<accession>A0A444HA58</accession>
<dbReference type="OrthoDB" id="1446480at2"/>
<dbReference type="RefSeq" id="WP_128390077.1">
    <property type="nucleotide sequence ID" value="NZ_SBII01000007.1"/>
</dbReference>
<keyword evidence="1" id="KW-0732">Signal</keyword>
<feature type="signal peptide" evidence="1">
    <location>
        <begin position="1"/>
        <end position="23"/>
    </location>
</feature>
<sequence>MKKLGLLLLTIIFTVGCSSTKTAVAKDAVKQEKNTDKLSFEYEASTRGAYKKVVITKDSTVTIHDHEMKNVTTKPTKKADWDILNAAYNKVRDQRLNLDELKAPSNKSFYDGAMGANLKIIVSDQIFATPTFDHGNPPAEIAALVSKIVSMSDLSKK</sequence>
<dbReference type="PROSITE" id="PS51257">
    <property type="entry name" value="PROKAR_LIPOPROTEIN"/>
    <property type="match status" value="1"/>
</dbReference>
<comment type="caution">
    <text evidence="2">The sequence shown here is derived from an EMBL/GenBank/DDBJ whole genome shotgun (WGS) entry which is preliminary data.</text>
</comment>
<dbReference type="Proteomes" id="UP000287527">
    <property type="component" value="Unassembled WGS sequence"/>
</dbReference>
<gene>
    <name evidence="2" type="ORF">EPI11_11300</name>
</gene>
<dbReference type="AlphaFoldDB" id="A0A444HA58"/>
<reference evidence="2 3" key="1">
    <citation type="submission" date="2019-01" db="EMBL/GenBank/DDBJ databases">
        <title>Flavobacterium sp. nov.,isolated from freshwater.</title>
        <authorList>
            <person name="Zhang R."/>
            <person name="Du Z.-J."/>
        </authorList>
    </citation>
    <scope>NUCLEOTIDE SEQUENCE [LARGE SCALE GENOMIC DNA]</scope>
    <source>
        <strain evidence="2 3">1E403</strain>
    </source>
</reference>
<keyword evidence="3" id="KW-1185">Reference proteome</keyword>
<feature type="chain" id="PRO_5019485221" evidence="1">
    <location>
        <begin position="24"/>
        <end position="157"/>
    </location>
</feature>